<dbReference type="EMBL" id="CP072757">
    <property type="protein sequence ID" value="QUC22585.1"/>
    <property type="molecule type" value="Genomic_DNA"/>
</dbReference>
<dbReference type="GO" id="GO:0000127">
    <property type="term" value="C:transcription factor TFIIIC complex"/>
    <property type="evidence" value="ECO:0007669"/>
    <property type="project" value="InterPro"/>
</dbReference>
<feature type="domain" description="Transcription factor IIIC 90kDa subunit N-terminal" evidence="2">
    <location>
        <begin position="26"/>
        <end position="540"/>
    </location>
</feature>
<evidence type="ECO:0000256" key="1">
    <source>
        <dbReference type="SAM" id="MobiDB-lite"/>
    </source>
</evidence>
<dbReference type="PANTHER" id="PTHR15496">
    <property type="entry name" value="GENERAL TRANSCRIPTION FACTOR 3C POLYPEPTIDE 4 FAMILY"/>
    <property type="match status" value="1"/>
</dbReference>
<evidence type="ECO:0008006" key="6">
    <source>
        <dbReference type="Google" id="ProtNLM"/>
    </source>
</evidence>
<reference evidence="4" key="1">
    <citation type="submission" date="2020-03" db="EMBL/GenBank/DDBJ databases">
        <title>A mixture of massive structural variations and highly conserved coding sequences in Ustilaginoidea virens genome.</title>
        <authorList>
            <person name="Zhang K."/>
            <person name="Zhao Z."/>
            <person name="Zhang Z."/>
            <person name="Li Y."/>
            <person name="Hsiang T."/>
            <person name="Sun W."/>
        </authorList>
    </citation>
    <scope>NUCLEOTIDE SEQUENCE</scope>
    <source>
        <strain evidence="4">UV-8b</strain>
    </source>
</reference>
<dbReference type="GO" id="GO:0006384">
    <property type="term" value="P:transcription initiation at RNA polymerase III promoter"/>
    <property type="evidence" value="ECO:0007669"/>
    <property type="project" value="InterPro"/>
</dbReference>
<sequence>MIRSKARPLEPLELRARPIAPHAIAWSCDAELAVAADDNIYIFLPEYFGTNRSADDAAEDDLVKPQFSLALTTCGIIRPNPAINGPLCAFAGVSLPAGNFDEPTIFQGVGSGECTKSGSSLGQAVRVEWSPNGLGQNLRPILSVLTTSGSIVSLGEHVDNRTAATAASARCRTFKHWKILWGLGARLPIPDGASADGLRYMNERVVSFAWSKEIGPGRALLAYVNDQRDVVVMAVQLVQKTQGQGLSAGEDESGWEIFEAARFDGRGRHDAGHAMDPDFVPSGGAYSVSWSPWFASGDFQTATIAYVAPHHVGFRRIVIEGEWRRGQDPAIQIEPADTVSICTFLSADAFVEWEDAIWHEGRAQMARGIIATPFVIKPFQVNLCGRPSPSAAQHSTTDCATLVPHAEETCTNPITGLVIHRPNPSNKPPEPLYSLVRLSATPTNQDWYQTNAPPVGKLPRWVGKIQRATSREVSRVEALAGVDSLSDTDSEFDEPEVDMTVAAEEEAVSKAHAHRYRLWGIAASPGGGCTAALVSKHATQHADRRPGSTVLFSWPSDARPAPADSCAPPLLTTEGRAWEAMHGAASHPGGFSSPPADEPPVGQESPLRALFRAVVPKQKCVFCNADLLSAGDESVCERGHPFATCTATGLAIMAPGVSRICAVCQLRCLNPSELLRIARQHLGAGAVVQSAGEVCGGCGGKFLV</sequence>
<evidence type="ECO:0000259" key="3">
    <source>
        <dbReference type="Pfam" id="PF12660"/>
    </source>
</evidence>
<protein>
    <recommendedName>
        <fullName evidence="6">Gpi-anchor transamidase-like protein</fullName>
    </recommendedName>
</protein>
<dbReference type="GO" id="GO:0004402">
    <property type="term" value="F:histone acetyltransferase activity"/>
    <property type="evidence" value="ECO:0007669"/>
    <property type="project" value="InterPro"/>
</dbReference>
<dbReference type="OrthoDB" id="192611at2759"/>
<dbReference type="Pfam" id="PF12660">
    <property type="entry name" value="zf-TFIIIC"/>
    <property type="match status" value="1"/>
</dbReference>
<gene>
    <name evidence="4" type="ORF">UV8b_06826</name>
</gene>
<accession>A0A8E5HVV3</accession>
<organism evidence="4 5">
    <name type="scientific">Ustilaginoidea virens</name>
    <name type="common">Rice false smut fungus</name>
    <name type="synonym">Villosiclava virens</name>
    <dbReference type="NCBI Taxonomy" id="1159556"/>
    <lineage>
        <taxon>Eukaryota</taxon>
        <taxon>Fungi</taxon>
        <taxon>Dikarya</taxon>
        <taxon>Ascomycota</taxon>
        <taxon>Pezizomycotina</taxon>
        <taxon>Sordariomycetes</taxon>
        <taxon>Hypocreomycetidae</taxon>
        <taxon>Hypocreales</taxon>
        <taxon>Clavicipitaceae</taxon>
        <taxon>Ustilaginoidea</taxon>
    </lineage>
</organism>
<evidence type="ECO:0000313" key="4">
    <source>
        <dbReference type="EMBL" id="QUC22585.1"/>
    </source>
</evidence>
<dbReference type="KEGG" id="uvi:66067603"/>
<dbReference type="Pfam" id="PF12657">
    <property type="entry name" value="TFIIIC_delta"/>
    <property type="match status" value="1"/>
</dbReference>
<dbReference type="InterPro" id="IPR024764">
    <property type="entry name" value="TFIIIC_Znf"/>
</dbReference>
<dbReference type="PANTHER" id="PTHR15496:SF2">
    <property type="entry name" value="GENERAL TRANSCRIPTION FACTOR 3C POLYPEPTIDE 4"/>
    <property type="match status" value="1"/>
</dbReference>
<evidence type="ECO:0000313" key="5">
    <source>
        <dbReference type="Proteomes" id="UP000027002"/>
    </source>
</evidence>
<name>A0A8E5HVV3_USTVR</name>
<dbReference type="InterPro" id="IPR044230">
    <property type="entry name" value="GTF3C4"/>
</dbReference>
<feature type="region of interest" description="Disordered" evidence="1">
    <location>
        <begin position="583"/>
        <end position="603"/>
    </location>
</feature>
<dbReference type="AlphaFoldDB" id="A0A8E5HVV3"/>
<dbReference type="RefSeq" id="XP_043000258.1">
    <property type="nucleotide sequence ID" value="XM_043144323.1"/>
</dbReference>
<dbReference type="InterPro" id="IPR024761">
    <property type="entry name" value="TFIIIC_delta_N"/>
</dbReference>
<proteinExistence type="predicted"/>
<dbReference type="Proteomes" id="UP000027002">
    <property type="component" value="Chromosome 5"/>
</dbReference>
<keyword evidence="5" id="KW-1185">Reference proteome</keyword>
<evidence type="ECO:0000259" key="2">
    <source>
        <dbReference type="Pfam" id="PF12657"/>
    </source>
</evidence>
<dbReference type="GeneID" id="66067603"/>
<feature type="domain" description="Transcription factor IIIC putative zinc-finger" evidence="3">
    <location>
        <begin position="617"/>
        <end position="702"/>
    </location>
</feature>